<gene>
    <name evidence="1" type="ORF">POPTR_019G020102v4</name>
</gene>
<accession>A0ACC0RIJ8</accession>
<dbReference type="Proteomes" id="UP000006729">
    <property type="component" value="Chromosome 19"/>
</dbReference>
<name>A0ACC0RIJ8_POPTR</name>
<dbReference type="EMBL" id="CM009308">
    <property type="protein sequence ID" value="KAI9377113.1"/>
    <property type="molecule type" value="Genomic_DNA"/>
</dbReference>
<reference evidence="1 2" key="1">
    <citation type="journal article" date="2006" name="Science">
        <title>The genome of black cottonwood, Populus trichocarpa (Torr. &amp; Gray).</title>
        <authorList>
            <person name="Tuskan G.A."/>
            <person name="Difazio S."/>
            <person name="Jansson S."/>
            <person name="Bohlmann J."/>
            <person name="Grigoriev I."/>
            <person name="Hellsten U."/>
            <person name="Putnam N."/>
            <person name="Ralph S."/>
            <person name="Rombauts S."/>
            <person name="Salamov A."/>
            <person name="Schein J."/>
            <person name="Sterck L."/>
            <person name="Aerts A."/>
            <person name="Bhalerao R.R."/>
            <person name="Bhalerao R.P."/>
            <person name="Blaudez D."/>
            <person name="Boerjan W."/>
            <person name="Brun A."/>
            <person name="Brunner A."/>
            <person name="Busov V."/>
            <person name="Campbell M."/>
            <person name="Carlson J."/>
            <person name="Chalot M."/>
            <person name="Chapman J."/>
            <person name="Chen G.L."/>
            <person name="Cooper D."/>
            <person name="Coutinho P.M."/>
            <person name="Couturier J."/>
            <person name="Covert S."/>
            <person name="Cronk Q."/>
            <person name="Cunningham R."/>
            <person name="Davis J."/>
            <person name="Degroeve S."/>
            <person name="Dejardin A."/>
            <person name="Depamphilis C."/>
            <person name="Detter J."/>
            <person name="Dirks B."/>
            <person name="Dubchak I."/>
            <person name="Duplessis S."/>
            <person name="Ehlting J."/>
            <person name="Ellis B."/>
            <person name="Gendler K."/>
            <person name="Goodstein D."/>
            <person name="Gribskov M."/>
            <person name="Grimwood J."/>
            <person name="Groover A."/>
            <person name="Gunter L."/>
            <person name="Hamberger B."/>
            <person name="Heinze B."/>
            <person name="Helariutta Y."/>
            <person name="Henrissat B."/>
            <person name="Holligan D."/>
            <person name="Holt R."/>
            <person name="Huang W."/>
            <person name="Islam-Faridi N."/>
            <person name="Jones S."/>
            <person name="Jones-Rhoades M."/>
            <person name="Jorgensen R."/>
            <person name="Joshi C."/>
            <person name="Kangasjarvi J."/>
            <person name="Karlsson J."/>
            <person name="Kelleher C."/>
            <person name="Kirkpatrick R."/>
            <person name="Kirst M."/>
            <person name="Kohler A."/>
            <person name="Kalluri U."/>
            <person name="Larimer F."/>
            <person name="Leebens-Mack J."/>
            <person name="Leple J.C."/>
            <person name="Locascio P."/>
            <person name="Lou Y."/>
            <person name="Lucas S."/>
            <person name="Martin F."/>
            <person name="Montanini B."/>
            <person name="Napoli C."/>
            <person name="Nelson D.R."/>
            <person name="Nelson C."/>
            <person name="Nieminen K."/>
            <person name="Nilsson O."/>
            <person name="Pereda V."/>
            <person name="Peter G."/>
            <person name="Philippe R."/>
            <person name="Pilate G."/>
            <person name="Poliakov A."/>
            <person name="Razumovskaya J."/>
            <person name="Richardson P."/>
            <person name="Rinaldi C."/>
            <person name="Ritland K."/>
            <person name="Rouze P."/>
            <person name="Ryaboy D."/>
            <person name="Schmutz J."/>
            <person name="Schrader J."/>
            <person name="Segerman B."/>
            <person name="Shin H."/>
            <person name="Siddiqui A."/>
            <person name="Sterky F."/>
            <person name="Terry A."/>
            <person name="Tsai C.J."/>
            <person name="Uberbacher E."/>
            <person name="Unneberg P."/>
            <person name="Vahala J."/>
            <person name="Wall K."/>
            <person name="Wessler S."/>
            <person name="Yang G."/>
            <person name="Yin T."/>
            <person name="Douglas C."/>
            <person name="Marra M."/>
            <person name="Sandberg G."/>
            <person name="Van de Peer Y."/>
            <person name="Rokhsar D."/>
        </authorList>
    </citation>
    <scope>NUCLEOTIDE SEQUENCE [LARGE SCALE GENOMIC DNA]</scope>
    <source>
        <strain evidence="2">cv. Nisqually</strain>
    </source>
</reference>
<sequence>MSCKFCGHLFSQSTSISRIKWHLSGVKGRGVKICENVPEEVQDAARAAIDGPPEKRNKNEAGSSNNEVTNAISAPAKEQNNEVMHLDMEQQEEAFSPGALERWMDSITDQEIESMLGRSSPEELLHDALETVPRTEMVQHLERGSSHERTSINQADEHQGDSSEPSDLLCLGLGRCYDQLCSPPVNNDGMMDEVPSINQPDESQGDSSEPTDVLCLGLGRCYDQLCSTVSNDVMMNEVQNMVTVRTAPVLQLLEQSNAVHHCLAGDAGRILVGVQGTEQGAGEDIICSHLEAANGMGNTGEGSIQHVDRSFSPRRHTVDAHENRGEATQRIDLVNQSAGETVRQMNAISAFSMEEEEDVEDNNGRLVQPGAGTSSSRGLKCNTSETRGDPIPPSSTKLVGRAFEENKNVICSLLMDDKSSIIAIYGMGGVGKTTILQHIHNELLERRDVSHSVYWVTVSRDFSINRLQNLVATCLDLDLSREDDNLRRAVKLSKKLVKKEKWILILDDLWNSFELYIVGIPVNLKGCKLIMTTRLEKVCKQMNSQHKIKLKPLSERESWTLFMEKFGDDKALSPEVEQLAVDVARECAGLPLGIITVARSLRGVHDLHEWRNTLKKLRESKFKDMEDEVFRLLRFSYDQLDDLTLQQCLLYCALFPEDHIIERDDLINYLIDEGIMKGMRSSQAAFDEGHTMLNKLENVCLLESAKKMFDGGRYVKMHDLIRDMAIQIQQENCQIMVKAGVQLKELPDAEEWTENLVRVSLMCNQIEKIPSSHSPRCPNLSTLFLCDNRLLRFISDSFFMQLHGLKLLNLSRTSIQKLPDSISDLVTLTTLLLSHCYSLRDVPSLRELRALKRLDLFKTELENMPQGMECLSNLWYLRFGSNGKMEFPSGILPELSHLQVFVSSASIKVKGKELGCLRKLETLKCHFEGHSDFVEFLRSRDLTKSLSIYRIFVGLLDDEDYSVMWGTSSRRKIVVLSNLSINGDGDFQVMFPNDIQELDIIKCNDATTLCDISSVIMYATKLEILNIRKCSNMESLVLSSRFYSAPLPLPSSNCTFSGLKEFYFCNCMSMKKLLPLVLLPNLKNLEKLVVEECEKMEEIIGTTDEEISSSSSNPITKFILPKLKSLTLKYLPELKSICGAKVICDSLEEIKVDTCEKLKRIPICLPLLENGQPSPPLSLQNIVAYPEEWWDSVVEWEHPNAKDVLLPFVRFRVIRRFFS</sequence>
<organism evidence="1 2">
    <name type="scientific">Populus trichocarpa</name>
    <name type="common">Western balsam poplar</name>
    <name type="synonym">Populus balsamifera subsp. trichocarpa</name>
    <dbReference type="NCBI Taxonomy" id="3694"/>
    <lineage>
        <taxon>Eukaryota</taxon>
        <taxon>Viridiplantae</taxon>
        <taxon>Streptophyta</taxon>
        <taxon>Embryophyta</taxon>
        <taxon>Tracheophyta</taxon>
        <taxon>Spermatophyta</taxon>
        <taxon>Magnoliopsida</taxon>
        <taxon>eudicotyledons</taxon>
        <taxon>Gunneridae</taxon>
        <taxon>Pentapetalae</taxon>
        <taxon>rosids</taxon>
        <taxon>fabids</taxon>
        <taxon>Malpighiales</taxon>
        <taxon>Salicaceae</taxon>
        <taxon>Saliceae</taxon>
        <taxon>Populus</taxon>
    </lineage>
</organism>
<evidence type="ECO:0000313" key="1">
    <source>
        <dbReference type="EMBL" id="KAI9377113.1"/>
    </source>
</evidence>
<protein>
    <submittedName>
        <fullName evidence="1">Uncharacterized protein</fullName>
    </submittedName>
</protein>
<evidence type="ECO:0000313" key="2">
    <source>
        <dbReference type="Proteomes" id="UP000006729"/>
    </source>
</evidence>
<keyword evidence="2" id="KW-1185">Reference proteome</keyword>
<proteinExistence type="predicted"/>
<comment type="caution">
    <text evidence="1">The sequence shown here is derived from an EMBL/GenBank/DDBJ whole genome shotgun (WGS) entry which is preliminary data.</text>
</comment>